<keyword evidence="3 5" id="KW-0863">Zinc-finger</keyword>
<feature type="zinc finger region" description="C3H1-type" evidence="5">
    <location>
        <begin position="48"/>
        <end position="74"/>
    </location>
</feature>
<dbReference type="EMBL" id="JAEPQZ010000001">
    <property type="protein sequence ID" value="KAG2186265.1"/>
    <property type="molecule type" value="Genomic_DNA"/>
</dbReference>
<evidence type="ECO:0000259" key="6">
    <source>
        <dbReference type="PROSITE" id="PS50103"/>
    </source>
</evidence>
<dbReference type="InterPro" id="IPR045072">
    <property type="entry name" value="MKRN-like"/>
</dbReference>
<feature type="domain" description="C3H1-type" evidence="6">
    <location>
        <begin position="48"/>
        <end position="74"/>
    </location>
</feature>
<dbReference type="PANTHER" id="PTHR11224:SF10">
    <property type="entry name" value="IP09428P-RELATED"/>
    <property type="match status" value="1"/>
</dbReference>
<dbReference type="Pfam" id="PF14608">
    <property type="entry name" value="zf-CCCH_2"/>
    <property type="match status" value="1"/>
</dbReference>
<gene>
    <name evidence="7" type="ORF">INT43_002703</name>
</gene>
<keyword evidence="8" id="KW-1185">Reference proteome</keyword>
<dbReference type="Pfam" id="PF18044">
    <property type="entry name" value="zf-CCCH_4"/>
    <property type="match status" value="1"/>
</dbReference>
<evidence type="ECO:0000256" key="1">
    <source>
        <dbReference type="ARBA" id="ARBA00022723"/>
    </source>
</evidence>
<keyword evidence="1 5" id="KW-0479">Metal-binding</keyword>
<dbReference type="InterPro" id="IPR036855">
    <property type="entry name" value="Znf_CCCH_sf"/>
</dbReference>
<feature type="non-terminal residue" evidence="7">
    <location>
        <position position="1"/>
    </location>
</feature>
<proteinExistence type="predicted"/>
<dbReference type="Gene3D" id="4.10.1000.10">
    <property type="entry name" value="Zinc finger, CCCH-type"/>
    <property type="match status" value="1"/>
</dbReference>
<accession>A0A8H7Q654</accession>
<dbReference type="SUPFAM" id="SSF90229">
    <property type="entry name" value="CCCH zinc finger"/>
    <property type="match status" value="2"/>
</dbReference>
<keyword evidence="4 5" id="KW-0862">Zinc</keyword>
<evidence type="ECO:0000256" key="3">
    <source>
        <dbReference type="ARBA" id="ARBA00022771"/>
    </source>
</evidence>
<dbReference type="InterPro" id="IPR041367">
    <property type="entry name" value="Znf-CCCH_4"/>
</dbReference>
<dbReference type="PANTHER" id="PTHR11224">
    <property type="entry name" value="MAKORIN-RELATED"/>
    <property type="match status" value="1"/>
</dbReference>
<dbReference type="GO" id="GO:0061630">
    <property type="term" value="F:ubiquitin protein ligase activity"/>
    <property type="evidence" value="ECO:0007669"/>
    <property type="project" value="InterPro"/>
</dbReference>
<keyword evidence="2" id="KW-0677">Repeat</keyword>
<feature type="domain" description="C3H1-type" evidence="6">
    <location>
        <begin position="17"/>
        <end position="44"/>
    </location>
</feature>
<name>A0A8H7Q654_MORIS</name>
<evidence type="ECO:0000256" key="2">
    <source>
        <dbReference type="ARBA" id="ARBA00022737"/>
    </source>
</evidence>
<reference evidence="7" key="1">
    <citation type="submission" date="2020-12" db="EMBL/GenBank/DDBJ databases">
        <title>Metabolic potential, ecology and presence of endohyphal bacteria is reflected in genomic diversity of Mucoromycotina.</title>
        <authorList>
            <person name="Muszewska A."/>
            <person name="Okrasinska A."/>
            <person name="Steczkiewicz K."/>
            <person name="Drgas O."/>
            <person name="Orlowska M."/>
            <person name="Perlinska-Lenart U."/>
            <person name="Aleksandrzak-Piekarczyk T."/>
            <person name="Szatraj K."/>
            <person name="Zielenkiewicz U."/>
            <person name="Pilsyk S."/>
            <person name="Malc E."/>
            <person name="Mieczkowski P."/>
            <person name="Kruszewska J.S."/>
            <person name="Biernat P."/>
            <person name="Pawlowska J."/>
        </authorList>
    </citation>
    <scope>NUCLEOTIDE SEQUENCE</scope>
    <source>
        <strain evidence="7">WA0000067209</strain>
    </source>
</reference>
<feature type="zinc finger region" description="C3H1-type" evidence="5">
    <location>
        <begin position="17"/>
        <end position="44"/>
    </location>
</feature>
<sequence>KPLFVGNHSLTVNLASGTSNIPCKFYKNAACTAGANCPFLHSDNVYHAATTVCKYYLKGNCKFGSKCALLHSLPESAASISSGGGRTLTRGTSADNIVNSYGWESGHLYETSKIDVQSSDDSDSYFDAFDPRWQDGSSISNSFANVDSILASPVRFNSTSIEQPVTPRNRPEENNAIFVKGSSVHGFLHSPISQTAYIGSLPGSSYYNDGWSSFSATSAKSQDHDYSENPMLTSSFDEIVASDNSRKSIHPTAIKAIKRPSQIGISSLSSSPSNTGLFGSSFTDRLNAIASQSYELEITKDILRVRNDRRRASDPSIISRRTELCKSESLGHKSECDMEDCVNDTEKDMEEGPFIMDKDFDDYM</sequence>
<dbReference type="Proteomes" id="UP000654370">
    <property type="component" value="Unassembled WGS sequence"/>
</dbReference>
<dbReference type="SMART" id="SM00356">
    <property type="entry name" value="ZnF_C3H1"/>
    <property type="match status" value="2"/>
</dbReference>
<protein>
    <recommendedName>
        <fullName evidence="6">C3H1-type domain-containing protein</fullName>
    </recommendedName>
</protein>
<evidence type="ECO:0000256" key="5">
    <source>
        <dbReference type="PROSITE-ProRule" id="PRU00723"/>
    </source>
</evidence>
<dbReference type="AlphaFoldDB" id="A0A8H7Q654"/>
<dbReference type="PROSITE" id="PS50103">
    <property type="entry name" value="ZF_C3H1"/>
    <property type="match status" value="2"/>
</dbReference>
<evidence type="ECO:0000313" key="8">
    <source>
        <dbReference type="Proteomes" id="UP000654370"/>
    </source>
</evidence>
<evidence type="ECO:0000256" key="4">
    <source>
        <dbReference type="ARBA" id="ARBA00022833"/>
    </source>
</evidence>
<dbReference type="InterPro" id="IPR000571">
    <property type="entry name" value="Znf_CCCH"/>
</dbReference>
<dbReference type="OrthoDB" id="411372at2759"/>
<comment type="caution">
    <text evidence="7">The sequence shown here is derived from an EMBL/GenBank/DDBJ whole genome shotgun (WGS) entry which is preliminary data.</text>
</comment>
<dbReference type="GO" id="GO:0000209">
    <property type="term" value="P:protein polyubiquitination"/>
    <property type="evidence" value="ECO:0007669"/>
    <property type="project" value="InterPro"/>
</dbReference>
<dbReference type="GO" id="GO:0008270">
    <property type="term" value="F:zinc ion binding"/>
    <property type="evidence" value="ECO:0007669"/>
    <property type="project" value="UniProtKB-KW"/>
</dbReference>
<organism evidence="7 8">
    <name type="scientific">Mortierella isabellina</name>
    <name type="common">Filamentous fungus</name>
    <name type="synonym">Umbelopsis isabellina</name>
    <dbReference type="NCBI Taxonomy" id="91625"/>
    <lineage>
        <taxon>Eukaryota</taxon>
        <taxon>Fungi</taxon>
        <taxon>Fungi incertae sedis</taxon>
        <taxon>Mucoromycota</taxon>
        <taxon>Mucoromycotina</taxon>
        <taxon>Umbelopsidomycetes</taxon>
        <taxon>Umbelopsidales</taxon>
        <taxon>Umbelopsidaceae</taxon>
        <taxon>Umbelopsis</taxon>
    </lineage>
</organism>
<evidence type="ECO:0000313" key="7">
    <source>
        <dbReference type="EMBL" id="KAG2186265.1"/>
    </source>
</evidence>